<dbReference type="EMBL" id="CP107525">
    <property type="protein sequence ID" value="UZW64512.1"/>
    <property type="molecule type" value="Genomic_DNA"/>
</dbReference>
<organism evidence="1 2">
    <name type="scientific">Mycoplasmopsis synoviae</name>
    <name type="common">Mycoplasma synoviae</name>
    <dbReference type="NCBI Taxonomy" id="2109"/>
    <lineage>
        <taxon>Bacteria</taxon>
        <taxon>Bacillati</taxon>
        <taxon>Mycoplasmatota</taxon>
        <taxon>Mycoplasmoidales</taxon>
        <taxon>Metamycoplasmataceae</taxon>
        <taxon>Mycoplasmopsis</taxon>
    </lineage>
</organism>
<gene>
    <name evidence="1" type="ORF">OIE46_00215</name>
</gene>
<reference evidence="1" key="2">
    <citation type="submission" date="2022-11" db="EMBL/GenBank/DDBJ databases">
        <title>complete genomes of mycoplasma synoviae ZX313 strain and SD2 strain.</title>
        <authorList>
            <person name="Zhong Q."/>
        </authorList>
    </citation>
    <scope>NUCLEOTIDE SEQUENCE</scope>
    <source>
        <strain evidence="1">SD2</strain>
    </source>
</reference>
<protein>
    <submittedName>
        <fullName evidence="1">Uncharacterized protein</fullName>
    </submittedName>
</protein>
<sequence>MFHEYNWNKYLSNPIPKDMPLYTRAKGFVPRNKIHKYLKKKKIITNKK</sequence>
<dbReference type="RefSeq" id="WP_154221585.1">
    <property type="nucleotide sequence ID" value="NZ_CP034544.1"/>
</dbReference>
<evidence type="ECO:0000313" key="1">
    <source>
        <dbReference type="EMBL" id="UZW64512.1"/>
    </source>
</evidence>
<name>A0AAX3F2I9_MYCSY</name>
<proteinExistence type="predicted"/>
<reference evidence="1" key="1">
    <citation type="submission" date="2022-10" db="EMBL/GenBank/DDBJ databases">
        <authorList>
            <person name="Wei X."/>
        </authorList>
    </citation>
    <scope>NUCLEOTIDE SEQUENCE</scope>
    <source>
        <strain evidence="1">SD2</strain>
    </source>
</reference>
<evidence type="ECO:0000313" key="2">
    <source>
        <dbReference type="Proteomes" id="UP001164481"/>
    </source>
</evidence>
<dbReference type="Proteomes" id="UP001164481">
    <property type="component" value="Chromosome"/>
</dbReference>
<accession>A0AAX3F2I9</accession>
<dbReference type="AlphaFoldDB" id="A0AAX3F2I9"/>